<keyword evidence="2" id="KW-0446">Lipid-binding</keyword>
<comment type="caution">
    <text evidence="3">The sequence shown here is derived from an EMBL/GenBank/DDBJ whole genome shotgun (WGS) entry which is preliminary data.</text>
</comment>
<evidence type="ECO:0000313" key="4">
    <source>
        <dbReference type="Proteomes" id="UP000051906"/>
    </source>
</evidence>
<reference evidence="3 4" key="1">
    <citation type="journal article" date="2015" name="Genome Announc.">
        <title>Expanding the biotechnology potential of lactobacilli through comparative genomics of 213 strains and associated genera.</title>
        <authorList>
            <person name="Sun Z."/>
            <person name="Harris H.M."/>
            <person name="McCann A."/>
            <person name="Guo C."/>
            <person name="Argimon S."/>
            <person name="Zhang W."/>
            <person name="Yang X."/>
            <person name="Jeffery I.B."/>
            <person name="Cooney J.C."/>
            <person name="Kagawa T.F."/>
            <person name="Liu W."/>
            <person name="Song Y."/>
            <person name="Salvetti E."/>
            <person name="Wrobel A."/>
            <person name="Rasinkangas P."/>
            <person name="Parkhill J."/>
            <person name="Rea M.C."/>
            <person name="O'Sullivan O."/>
            <person name="Ritari J."/>
            <person name="Douillard F.P."/>
            <person name="Paul Ross R."/>
            <person name="Yang R."/>
            <person name="Briner A.E."/>
            <person name="Felis G.E."/>
            <person name="de Vos W.M."/>
            <person name="Barrangou R."/>
            <person name="Klaenhammer T.R."/>
            <person name="Caufield P.W."/>
            <person name="Cui Y."/>
            <person name="Zhang H."/>
            <person name="O'Toole P.W."/>
        </authorList>
    </citation>
    <scope>NUCLEOTIDE SEQUENCE [LARGE SCALE GENOMIC DNA]</scope>
    <source>
        <strain evidence="3 4">DSM 22467</strain>
    </source>
</reference>
<name>A0A0R2LNK6_9LACO</name>
<dbReference type="PATRIC" id="fig|616990.3.peg.673"/>
<evidence type="ECO:0000256" key="1">
    <source>
        <dbReference type="ARBA" id="ARBA00003238"/>
    </source>
</evidence>
<evidence type="ECO:0000313" key="3">
    <source>
        <dbReference type="EMBL" id="KRO00307.1"/>
    </source>
</evidence>
<dbReference type="GO" id="GO:0008289">
    <property type="term" value="F:lipid binding"/>
    <property type="evidence" value="ECO:0007669"/>
    <property type="project" value="UniProtKB-KW"/>
</dbReference>
<accession>A0A0R2LNK6</accession>
<dbReference type="Pfam" id="PF02645">
    <property type="entry name" value="DegV"/>
    <property type="match status" value="1"/>
</dbReference>
<dbReference type="Gene3D" id="3.30.1180.10">
    <property type="match status" value="1"/>
</dbReference>
<dbReference type="AlphaFoldDB" id="A0A0R2LNK6"/>
<dbReference type="NCBIfam" id="TIGR00762">
    <property type="entry name" value="DegV"/>
    <property type="match status" value="1"/>
</dbReference>
<dbReference type="InterPro" id="IPR050270">
    <property type="entry name" value="DegV_domain_contain"/>
</dbReference>
<dbReference type="InterPro" id="IPR003797">
    <property type="entry name" value="DegV"/>
</dbReference>
<keyword evidence="4" id="KW-1185">Reference proteome</keyword>
<dbReference type="STRING" id="616990.IV54_GL000630"/>
<comment type="function">
    <text evidence="1">May bind long-chain fatty acids, such as palmitate, and may play a role in lipid transport or fatty acid metabolism.</text>
</comment>
<dbReference type="PANTHER" id="PTHR33434:SF2">
    <property type="entry name" value="FATTY ACID-BINDING PROTEIN TM_1468"/>
    <property type="match status" value="1"/>
</dbReference>
<evidence type="ECO:0008006" key="5">
    <source>
        <dbReference type="Google" id="ProtNLM"/>
    </source>
</evidence>
<dbReference type="Gene3D" id="3.40.50.10170">
    <property type="match status" value="1"/>
</dbReference>
<sequence length="306" mass="33367">MIEPLILEKGATPMPTAIVTDTAAYLTADQIAANPITVLPITVILGGHQYPESQLSRQTFYDYLKSDQELPTTAQVSLGQIEEAYDRLAAAGFDEIISIHLSSGITSFMNNLRVFCRDYTKAKIFPVDSLVASAGEANLCLLAGKLIQAGQTGEQIVPQLEHLRDTQQVFFAVDNLSHLARTGRLSNRSAMIGNLLNIKPLLTFDATGKIVAIGKERTMKKAFHYMTAALAKDLAANAYPMHATVIDANDPELSRQWVTDLHTLFPQIRVSQSQLGPAISVHTGEKTMGNPMATRLAIHLNALNNQ</sequence>
<dbReference type="SUPFAM" id="SSF82549">
    <property type="entry name" value="DAK1/DegV-like"/>
    <property type="match status" value="1"/>
</dbReference>
<gene>
    <name evidence="3" type="ORF">IV54_GL000630</name>
</gene>
<dbReference type="Proteomes" id="UP000051906">
    <property type="component" value="Unassembled WGS sequence"/>
</dbReference>
<dbReference type="EMBL" id="JQCA01000126">
    <property type="protein sequence ID" value="KRO00307.1"/>
    <property type="molecule type" value="Genomic_DNA"/>
</dbReference>
<evidence type="ECO:0000256" key="2">
    <source>
        <dbReference type="ARBA" id="ARBA00023121"/>
    </source>
</evidence>
<proteinExistence type="predicted"/>
<organism evidence="3 4">
    <name type="scientific">Levilactobacillus paucivorans</name>
    <dbReference type="NCBI Taxonomy" id="616990"/>
    <lineage>
        <taxon>Bacteria</taxon>
        <taxon>Bacillati</taxon>
        <taxon>Bacillota</taxon>
        <taxon>Bacilli</taxon>
        <taxon>Lactobacillales</taxon>
        <taxon>Lactobacillaceae</taxon>
        <taxon>Levilactobacillus</taxon>
    </lineage>
</organism>
<dbReference type="InterPro" id="IPR043168">
    <property type="entry name" value="DegV_C"/>
</dbReference>
<dbReference type="PROSITE" id="PS51482">
    <property type="entry name" value="DEGV"/>
    <property type="match status" value="1"/>
</dbReference>
<dbReference type="PANTHER" id="PTHR33434">
    <property type="entry name" value="DEGV DOMAIN-CONTAINING PROTEIN DR_1986-RELATED"/>
    <property type="match status" value="1"/>
</dbReference>
<protein>
    <recommendedName>
        <fullName evidence="5">DegV family protein</fullName>
    </recommendedName>
</protein>